<dbReference type="InterPro" id="IPR053876">
    <property type="entry name" value="Phage_int_M"/>
</dbReference>
<evidence type="ECO:0000256" key="1">
    <source>
        <dbReference type="ARBA" id="ARBA00008857"/>
    </source>
</evidence>
<feature type="domain" description="Core-binding (CB)" evidence="7">
    <location>
        <begin position="98"/>
        <end position="179"/>
    </location>
</feature>
<dbReference type="Proteomes" id="UP001597308">
    <property type="component" value="Unassembled WGS sequence"/>
</dbReference>
<reference evidence="9" key="1">
    <citation type="journal article" date="2019" name="Int. J. Syst. Evol. Microbiol.">
        <title>The Global Catalogue of Microorganisms (GCM) 10K type strain sequencing project: providing services to taxonomists for standard genome sequencing and annotation.</title>
        <authorList>
            <consortium name="The Broad Institute Genomics Platform"/>
            <consortium name="The Broad Institute Genome Sequencing Center for Infectious Disease"/>
            <person name="Wu L."/>
            <person name="Ma J."/>
        </authorList>
    </citation>
    <scope>NUCLEOTIDE SEQUENCE [LARGE SCALE GENOMIC DNA]</scope>
    <source>
        <strain evidence="9">KCTC 23707</strain>
    </source>
</reference>
<evidence type="ECO:0000313" key="9">
    <source>
        <dbReference type="Proteomes" id="UP001597308"/>
    </source>
</evidence>
<protein>
    <submittedName>
        <fullName evidence="8">Tyrosine-type recombinase/integrase</fullName>
    </submittedName>
</protein>
<dbReference type="Pfam" id="PF13356">
    <property type="entry name" value="Arm-DNA-bind_3"/>
    <property type="match status" value="1"/>
</dbReference>
<dbReference type="InterPro" id="IPR038488">
    <property type="entry name" value="Integrase_DNA-bd_sf"/>
</dbReference>
<dbReference type="Gene3D" id="1.10.443.10">
    <property type="entry name" value="Intergrase catalytic core"/>
    <property type="match status" value="1"/>
</dbReference>
<proteinExistence type="inferred from homology"/>
<dbReference type="Pfam" id="PF22022">
    <property type="entry name" value="Phage_int_M"/>
    <property type="match status" value="1"/>
</dbReference>
<dbReference type="InterPro" id="IPR025166">
    <property type="entry name" value="Integrase_DNA_bind_dom"/>
</dbReference>
<comment type="caution">
    <text evidence="8">The sequence shown here is derived from an EMBL/GenBank/DDBJ whole genome shotgun (WGS) entry which is preliminary data.</text>
</comment>
<dbReference type="Gene3D" id="3.30.160.390">
    <property type="entry name" value="Integrase, DNA-binding domain"/>
    <property type="match status" value="1"/>
</dbReference>
<dbReference type="PROSITE" id="PS51898">
    <property type="entry name" value="TYR_RECOMBINASE"/>
    <property type="match status" value="1"/>
</dbReference>
<dbReference type="EMBL" id="JBHUER010000001">
    <property type="protein sequence ID" value="MFD1701722.1"/>
    <property type="molecule type" value="Genomic_DNA"/>
</dbReference>
<keyword evidence="2" id="KW-0229">DNA integration</keyword>
<gene>
    <name evidence="8" type="ORF">ACFSCV_01775</name>
</gene>
<dbReference type="SUPFAM" id="SSF56349">
    <property type="entry name" value="DNA breaking-rejoining enzymes"/>
    <property type="match status" value="1"/>
</dbReference>
<dbReference type="Pfam" id="PF00589">
    <property type="entry name" value="Phage_integrase"/>
    <property type="match status" value="1"/>
</dbReference>
<dbReference type="PROSITE" id="PS51900">
    <property type="entry name" value="CB"/>
    <property type="match status" value="1"/>
</dbReference>
<comment type="similarity">
    <text evidence="1">Belongs to the 'phage' integrase family.</text>
</comment>
<name>A0ABW4K1V8_9HYPH</name>
<evidence type="ECO:0000259" key="7">
    <source>
        <dbReference type="PROSITE" id="PS51900"/>
    </source>
</evidence>
<accession>A0ABW4K1V8</accession>
<dbReference type="InterPro" id="IPR011010">
    <property type="entry name" value="DNA_brk_join_enz"/>
</dbReference>
<evidence type="ECO:0000259" key="6">
    <source>
        <dbReference type="PROSITE" id="PS51898"/>
    </source>
</evidence>
<dbReference type="InterPro" id="IPR010998">
    <property type="entry name" value="Integrase_recombinase_N"/>
</dbReference>
<keyword evidence="4" id="KW-0233">DNA recombination</keyword>
<feature type="domain" description="Tyr recombinase" evidence="6">
    <location>
        <begin position="203"/>
        <end position="396"/>
    </location>
</feature>
<dbReference type="PANTHER" id="PTHR30629:SF2">
    <property type="entry name" value="PROPHAGE INTEGRASE INTS-RELATED"/>
    <property type="match status" value="1"/>
</dbReference>
<evidence type="ECO:0000256" key="5">
    <source>
        <dbReference type="PROSITE-ProRule" id="PRU01248"/>
    </source>
</evidence>
<sequence length="415" mass="45410">MPLTDVEIRKTRPREKPFKLTDGGGLHLYVTPAGGKLWRWRYEFGGKEKLLSLGAYPALSLAGARQARDEARAILKSGRDPAVAKKVAKAATVKASATTFEIVAREWFKLNANTWVARHADDVITSLERDVFPALGALPLHEITPPVVLAVLREIEARPAIETARRVRQRISAVFSYAMSSGQAATDPAAIVKGAMAPLRKGRQPAVTSLDDARALLRAVESEAGHPVTKLAHRLLALTAVRPGVINSLPWSELGVLDQHAPTWTVPAARMKLALERKEDAGRDHLVPLSAKAVEVLDAVRRITGGSPYVFPNARWAHKPMSENAMSFALKRVGYSGRHVPHGWRATFSTIMNEEFPADRAVIDLMLGHTPANAVEGAYNRAAHLARRRELAQAWADLLLHDLPPAESLLDGPRR</sequence>
<evidence type="ECO:0000256" key="2">
    <source>
        <dbReference type="ARBA" id="ARBA00022908"/>
    </source>
</evidence>
<evidence type="ECO:0000256" key="3">
    <source>
        <dbReference type="ARBA" id="ARBA00023125"/>
    </source>
</evidence>
<dbReference type="PANTHER" id="PTHR30629">
    <property type="entry name" value="PROPHAGE INTEGRASE"/>
    <property type="match status" value="1"/>
</dbReference>
<dbReference type="InterPro" id="IPR002104">
    <property type="entry name" value="Integrase_catalytic"/>
</dbReference>
<evidence type="ECO:0000256" key="4">
    <source>
        <dbReference type="ARBA" id="ARBA00023172"/>
    </source>
</evidence>
<dbReference type="Gene3D" id="1.10.150.130">
    <property type="match status" value="1"/>
</dbReference>
<dbReference type="InterPro" id="IPR013762">
    <property type="entry name" value="Integrase-like_cat_sf"/>
</dbReference>
<keyword evidence="9" id="KW-1185">Reference proteome</keyword>
<keyword evidence="3 5" id="KW-0238">DNA-binding</keyword>
<dbReference type="RefSeq" id="WP_378796400.1">
    <property type="nucleotide sequence ID" value="NZ_JBHUER010000001.1"/>
</dbReference>
<dbReference type="CDD" id="cd00801">
    <property type="entry name" value="INT_P4_C"/>
    <property type="match status" value="1"/>
</dbReference>
<dbReference type="InterPro" id="IPR050808">
    <property type="entry name" value="Phage_Integrase"/>
</dbReference>
<organism evidence="8 9">
    <name type="scientific">Methylopila henanensis</name>
    <dbReference type="NCBI Taxonomy" id="873516"/>
    <lineage>
        <taxon>Bacteria</taxon>
        <taxon>Pseudomonadati</taxon>
        <taxon>Pseudomonadota</taxon>
        <taxon>Alphaproteobacteria</taxon>
        <taxon>Hyphomicrobiales</taxon>
        <taxon>Methylopilaceae</taxon>
        <taxon>Methylopila</taxon>
    </lineage>
</organism>
<dbReference type="InterPro" id="IPR044068">
    <property type="entry name" value="CB"/>
</dbReference>
<evidence type="ECO:0000313" key="8">
    <source>
        <dbReference type="EMBL" id="MFD1701722.1"/>
    </source>
</evidence>